<evidence type="ECO:0000256" key="4">
    <source>
        <dbReference type="ARBA" id="ARBA00022840"/>
    </source>
</evidence>
<dbReference type="PANTHER" id="PTHR43033">
    <property type="entry name" value="TRNA(ILE)-LYSIDINE SYNTHASE-RELATED"/>
    <property type="match status" value="1"/>
</dbReference>
<dbReference type="AlphaFoldDB" id="M2WG37"/>
<dbReference type="GO" id="GO:0032267">
    <property type="term" value="F:tRNA(Ile)-lysidine synthase activity"/>
    <property type="evidence" value="ECO:0007669"/>
    <property type="project" value="UniProtKB-EC"/>
</dbReference>
<keyword evidence="10" id="KW-1185">Reference proteome</keyword>
<keyword evidence="2 6" id="KW-0819">tRNA processing</keyword>
<feature type="binding site" evidence="6">
    <location>
        <begin position="35"/>
        <end position="40"/>
    </location>
    <ligand>
        <name>ATP</name>
        <dbReference type="ChEBI" id="CHEBI:30616"/>
    </ligand>
</feature>
<comment type="similarity">
    <text evidence="6">Belongs to the tRNA(Ile)-lysidine synthase family.</text>
</comment>
<comment type="caution">
    <text evidence="9">The sequence shown here is derived from an EMBL/GenBank/DDBJ whole genome shotgun (WGS) entry which is preliminary data.</text>
</comment>
<dbReference type="Proteomes" id="UP000009877">
    <property type="component" value="Unassembled WGS sequence"/>
</dbReference>
<dbReference type="PANTHER" id="PTHR43033:SF1">
    <property type="entry name" value="TRNA(ILE)-LYSIDINE SYNTHASE-RELATED"/>
    <property type="match status" value="1"/>
</dbReference>
<proteinExistence type="inferred from homology"/>
<keyword evidence="6" id="KW-0963">Cytoplasm</keyword>
<organism evidence="9 10">
    <name type="scientific">Kocuria palustris PEL</name>
    <dbReference type="NCBI Taxonomy" id="1236550"/>
    <lineage>
        <taxon>Bacteria</taxon>
        <taxon>Bacillati</taxon>
        <taxon>Actinomycetota</taxon>
        <taxon>Actinomycetes</taxon>
        <taxon>Micrococcales</taxon>
        <taxon>Micrococcaceae</taxon>
        <taxon>Kocuria</taxon>
    </lineage>
</organism>
<reference evidence="9 10" key="1">
    <citation type="journal article" date="2014" name="Genome Announc.">
        <title>Draft Genome Sequence of Kocuria palustris PEL.</title>
        <authorList>
            <person name="Sharma G."/>
            <person name="Khatri I."/>
            <person name="Subramanian S."/>
        </authorList>
    </citation>
    <scope>NUCLEOTIDE SEQUENCE [LARGE SCALE GENOMIC DNA]</scope>
    <source>
        <strain evidence="9 10">PEL</strain>
    </source>
</reference>
<dbReference type="GO" id="GO:0005524">
    <property type="term" value="F:ATP binding"/>
    <property type="evidence" value="ECO:0007669"/>
    <property type="project" value="UniProtKB-UniRule"/>
</dbReference>
<dbReference type="Pfam" id="PF01171">
    <property type="entry name" value="ATP_bind_3"/>
    <property type="match status" value="1"/>
</dbReference>
<dbReference type="InterPro" id="IPR011063">
    <property type="entry name" value="TilS/TtcA_N"/>
</dbReference>
<evidence type="ECO:0000256" key="3">
    <source>
        <dbReference type="ARBA" id="ARBA00022741"/>
    </source>
</evidence>
<feature type="region of interest" description="Disordered" evidence="7">
    <location>
        <begin position="1"/>
        <end position="21"/>
    </location>
</feature>
<dbReference type="CDD" id="cd01992">
    <property type="entry name" value="TilS_N"/>
    <property type="match status" value="1"/>
</dbReference>
<gene>
    <name evidence="6" type="primary">tilS</name>
    <name evidence="9" type="ORF">C884_01548</name>
</gene>
<evidence type="ECO:0000256" key="6">
    <source>
        <dbReference type="HAMAP-Rule" id="MF_01161"/>
    </source>
</evidence>
<dbReference type="HAMAP" id="MF_01161">
    <property type="entry name" value="tRNA_Ile_lys_synt"/>
    <property type="match status" value="1"/>
</dbReference>
<evidence type="ECO:0000313" key="9">
    <source>
        <dbReference type="EMBL" id="EME37497.1"/>
    </source>
</evidence>
<feature type="domain" description="tRNA(Ile)-lysidine/2-thiocytidine synthase N-terminal" evidence="8">
    <location>
        <begin position="30"/>
        <end position="209"/>
    </location>
</feature>
<comment type="domain">
    <text evidence="6">The N-terminal region contains the highly conserved SGGXDS motif, predicted to be a P-loop motif involved in ATP binding.</text>
</comment>
<comment type="subcellular location">
    <subcellularLocation>
        <location evidence="6">Cytoplasm</location>
    </subcellularLocation>
</comment>
<evidence type="ECO:0000259" key="8">
    <source>
        <dbReference type="Pfam" id="PF01171"/>
    </source>
</evidence>
<keyword evidence="4 6" id="KW-0067">ATP-binding</keyword>
<dbReference type="SUPFAM" id="SSF82829">
    <property type="entry name" value="MesJ substrate recognition domain-like"/>
    <property type="match status" value="1"/>
</dbReference>
<dbReference type="RefSeq" id="WP_006213605.1">
    <property type="nucleotide sequence ID" value="NZ_ANHZ02000003.1"/>
</dbReference>
<keyword evidence="1 6" id="KW-0436">Ligase</keyword>
<evidence type="ECO:0000256" key="7">
    <source>
        <dbReference type="SAM" id="MobiDB-lite"/>
    </source>
</evidence>
<evidence type="ECO:0000256" key="2">
    <source>
        <dbReference type="ARBA" id="ARBA00022694"/>
    </source>
</evidence>
<sequence length="358" mass="37645">MLSTVETAFPPAPAPVAAQSPDRAEAPGLLLVGLSGGPDSLALSAAAAHWARRGRLRVGAAVIDHGMQEGSALVAERAAEQARELGLDPVEIRAVEVRERGEGPEAAARAARYTALHEIAAAHGARAILLGHTLDDQAESVLLGLARGSGTRSLSGMPRVRDDGPVPVLRPLLELRRRQTEAICAAEQLEPWHDPANADETMLRARVRAAVLPELERQLGPGVAEALARTAAILGPDAELLEQLSLQVLERAVVVPDEPPHRGSEVGPQRDGAAVVVLSLAVLQSEPQPLVRRALAQACMRAGGERPTHERLTALHELASGHGEAGPVQMAGRVAAYRRRPSCGGGRAGTLELVLQPR</sequence>
<dbReference type="EC" id="6.3.4.19" evidence="6"/>
<dbReference type="InterPro" id="IPR014729">
    <property type="entry name" value="Rossmann-like_a/b/a_fold"/>
</dbReference>
<evidence type="ECO:0000256" key="5">
    <source>
        <dbReference type="ARBA" id="ARBA00048539"/>
    </source>
</evidence>
<name>M2WG37_9MICC</name>
<comment type="function">
    <text evidence="6">Ligates lysine onto the cytidine present at position 34 of the AUA codon-specific tRNA(Ile) that contains the anticodon CAU, in an ATP-dependent manner. Cytidine is converted to lysidine, thus changing the amino acid specificity of the tRNA from methionine to isoleucine.</text>
</comment>
<dbReference type="GO" id="GO:0006400">
    <property type="term" value="P:tRNA modification"/>
    <property type="evidence" value="ECO:0007669"/>
    <property type="project" value="UniProtKB-UniRule"/>
</dbReference>
<accession>M2WG37</accession>
<dbReference type="GO" id="GO:0005737">
    <property type="term" value="C:cytoplasm"/>
    <property type="evidence" value="ECO:0007669"/>
    <property type="project" value="UniProtKB-SubCell"/>
</dbReference>
<dbReference type="Gene3D" id="3.40.50.620">
    <property type="entry name" value="HUPs"/>
    <property type="match status" value="1"/>
</dbReference>
<evidence type="ECO:0000313" key="10">
    <source>
        <dbReference type="Proteomes" id="UP000009877"/>
    </source>
</evidence>
<evidence type="ECO:0000256" key="1">
    <source>
        <dbReference type="ARBA" id="ARBA00022598"/>
    </source>
</evidence>
<protein>
    <recommendedName>
        <fullName evidence="6">tRNA(Ile)-lysidine synthase</fullName>
        <ecNumber evidence="6">6.3.4.19</ecNumber>
    </recommendedName>
    <alternativeName>
        <fullName evidence="6">tRNA(Ile)-2-lysyl-cytidine synthase</fullName>
    </alternativeName>
    <alternativeName>
        <fullName evidence="6">tRNA(Ile)-lysidine synthetase</fullName>
    </alternativeName>
</protein>
<keyword evidence="3 6" id="KW-0547">Nucleotide-binding</keyword>
<dbReference type="SUPFAM" id="SSF52402">
    <property type="entry name" value="Adenine nucleotide alpha hydrolases-like"/>
    <property type="match status" value="1"/>
</dbReference>
<comment type="catalytic activity">
    <reaction evidence="5 6">
        <text>cytidine(34) in tRNA(Ile2) + L-lysine + ATP = lysidine(34) in tRNA(Ile2) + AMP + diphosphate + H(+)</text>
        <dbReference type="Rhea" id="RHEA:43744"/>
        <dbReference type="Rhea" id="RHEA-COMP:10625"/>
        <dbReference type="Rhea" id="RHEA-COMP:10670"/>
        <dbReference type="ChEBI" id="CHEBI:15378"/>
        <dbReference type="ChEBI" id="CHEBI:30616"/>
        <dbReference type="ChEBI" id="CHEBI:32551"/>
        <dbReference type="ChEBI" id="CHEBI:33019"/>
        <dbReference type="ChEBI" id="CHEBI:82748"/>
        <dbReference type="ChEBI" id="CHEBI:83665"/>
        <dbReference type="ChEBI" id="CHEBI:456215"/>
        <dbReference type="EC" id="6.3.4.19"/>
    </reaction>
</comment>
<dbReference type="InterPro" id="IPR012795">
    <property type="entry name" value="tRNA_Ile_lys_synt_N"/>
</dbReference>
<dbReference type="STRING" id="71999.KPaMU14_01535"/>
<dbReference type="NCBIfam" id="TIGR02432">
    <property type="entry name" value="lysidine_TilS_N"/>
    <property type="match status" value="1"/>
</dbReference>
<dbReference type="InterPro" id="IPR012094">
    <property type="entry name" value="tRNA_Ile_lys_synt"/>
</dbReference>
<dbReference type="EMBL" id="ANHZ02000003">
    <property type="protein sequence ID" value="EME37497.1"/>
    <property type="molecule type" value="Genomic_DNA"/>
</dbReference>